<accession>A0A9D3WGB4</accession>
<protein>
    <submittedName>
        <fullName evidence="3">Uncharacterized protein</fullName>
    </submittedName>
</protein>
<organism evidence="3 4">
    <name type="scientific">Gossypium stocksii</name>
    <dbReference type="NCBI Taxonomy" id="47602"/>
    <lineage>
        <taxon>Eukaryota</taxon>
        <taxon>Viridiplantae</taxon>
        <taxon>Streptophyta</taxon>
        <taxon>Embryophyta</taxon>
        <taxon>Tracheophyta</taxon>
        <taxon>Spermatophyta</taxon>
        <taxon>Magnoliopsida</taxon>
        <taxon>eudicotyledons</taxon>
        <taxon>Gunneridae</taxon>
        <taxon>Pentapetalae</taxon>
        <taxon>rosids</taxon>
        <taxon>malvids</taxon>
        <taxon>Malvales</taxon>
        <taxon>Malvaceae</taxon>
        <taxon>Malvoideae</taxon>
        <taxon>Gossypium</taxon>
    </lineage>
</organism>
<keyword evidence="2" id="KW-0732">Signal</keyword>
<name>A0A9D3WGB4_9ROSI</name>
<proteinExistence type="predicted"/>
<keyword evidence="1" id="KW-0812">Transmembrane</keyword>
<dbReference type="AlphaFoldDB" id="A0A9D3WGB4"/>
<dbReference type="Proteomes" id="UP000828251">
    <property type="component" value="Unassembled WGS sequence"/>
</dbReference>
<sequence>MGFRVCVGLMMMMILLKPIRGRDAVLVLSSNATYQCNGLLGGCGIREELESELDLLMIDSTVIRILQGGSDPVTKHVLDRHIPAVPCTGPYWKCIPKPPSVKPHRNCNVINNRYTDVRIMGEQMRGEEGKSRLGSFKWRGSHGVSILPIFFFFFKLFFVTCSVVVLASQEKNVGNKGCR</sequence>
<evidence type="ECO:0000313" key="3">
    <source>
        <dbReference type="EMBL" id="KAH1129372.1"/>
    </source>
</evidence>
<comment type="caution">
    <text evidence="3">The sequence shown here is derived from an EMBL/GenBank/DDBJ whole genome shotgun (WGS) entry which is preliminary data.</text>
</comment>
<feature type="signal peptide" evidence="2">
    <location>
        <begin position="1"/>
        <end position="21"/>
    </location>
</feature>
<evidence type="ECO:0000256" key="2">
    <source>
        <dbReference type="SAM" id="SignalP"/>
    </source>
</evidence>
<keyword evidence="1" id="KW-1133">Transmembrane helix</keyword>
<dbReference type="OrthoDB" id="939989at2759"/>
<keyword evidence="1" id="KW-0472">Membrane</keyword>
<feature type="chain" id="PRO_5038973546" evidence="2">
    <location>
        <begin position="22"/>
        <end position="179"/>
    </location>
</feature>
<evidence type="ECO:0000256" key="1">
    <source>
        <dbReference type="SAM" id="Phobius"/>
    </source>
</evidence>
<keyword evidence="4" id="KW-1185">Reference proteome</keyword>
<reference evidence="3 4" key="1">
    <citation type="journal article" date="2021" name="Plant Biotechnol. J.">
        <title>Multi-omics assisted identification of the key and species-specific regulatory components of drought-tolerant mechanisms in Gossypium stocksii.</title>
        <authorList>
            <person name="Yu D."/>
            <person name="Ke L."/>
            <person name="Zhang D."/>
            <person name="Wu Y."/>
            <person name="Sun Y."/>
            <person name="Mei J."/>
            <person name="Sun J."/>
            <person name="Sun Y."/>
        </authorList>
    </citation>
    <scope>NUCLEOTIDE SEQUENCE [LARGE SCALE GENOMIC DNA]</scope>
    <source>
        <strain evidence="4">cv. E1</strain>
        <tissue evidence="3">Leaf</tissue>
    </source>
</reference>
<feature type="transmembrane region" description="Helical" evidence="1">
    <location>
        <begin position="146"/>
        <end position="167"/>
    </location>
</feature>
<gene>
    <name evidence="3" type="ORF">J1N35_000750</name>
</gene>
<evidence type="ECO:0000313" key="4">
    <source>
        <dbReference type="Proteomes" id="UP000828251"/>
    </source>
</evidence>
<dbReference type="EMBL" id="JAIQCV010000001">
    <property type="protein sequence ID" value="KAH1129372.1"/>
    <property type="molecule type" value="Genomic_DNA"/>
</dbReference>